<dbReference type="RefSeq" id="WP_100090298.1">
    <property type="nucleotide sequence ID" value="NZ_MDVB01000053.1"/>
</dbReference>
<proteinExistence type="predicted"/>
<accession>A0A2N9WUU3</accession>
<comment type="caution">
    <text evidence="2">The sequence shown here is derived from an EMBL/GenBank/DDBJ whole genome shotgun (WGS) entry which is preliminary data.</text>
</comment>
<protein>
    <recommendedName>
        <fullName evidence="4">Phage tail protein</fullName>
    </recommendedName>
</protein>
<evidence type="ECO:0000313" key="2">
    <source>
        <dbReference type="EMBL" id="PIT16606.1"/>
    </source>
</evidence>
<evidence type="ECO:0000313" key="3">
    <source>
        <dbReference type="Proteomes" id="UP000231293"/>
    </source>
</evidence>
<dbReference type="EMBL" id="MDVB01000053">
    <property type="protein sequence ID" value="PIT16606.1"/>
    <property type="molecule type" value="Genomic_DNA"/>
</dbReference>
<evidence type="ECO:0000256" key="1">
    <source>
        <dbReference type="SAM" id="MobiDB-lite"/>
    </source>
</evidence>
<sequence>MLKETGKLVYGLAYNGQMYFDYTVKPLTLADELKALEVLEETGLIEDVSGAKKAILTTLAYWAQQLEVSGIDAENLSVEFLLHNLASEDYQSILTSMESLRSKSIAAGQSDPAASEEADSNVVMQ</sequence>
<organism evidence="2 3">
    <name type="scientific">Snodgrassella alvi</name>
    <dbReference type="NCBI Taxonomy" id="1196083"/>
    <lineage>
        <taxon>Bacteria</taxon>
        <taxon>Pseudomonadati</taxon>
        <taxon>Pseudomonadota</taxon>
        <taxon>Betaproteobacteria</taxon>
        <taxon>Neisseriales</taxon>
        <taxon>Neisseriaceae</taxon>
        <taxon>Snodgrassella</taxon>
    </lineage>
</organism>
<evidence type="ECO:0008006" key="4">
    <source>
        <dbReference type="Google" id="ProtNLM"/>
    </source>
</evidence>
<feature type="region of interest" description="Disordered" evidence="1">
    <location>
        <begin position="105"/>
        <end position="125"/>
    </location>
</feature>
<dbReference type="Proteomes" id="UP000231293">
    <property type="component" value="Unassembled WGS sequence"/>
</dbReference>
<reference evidence="2 3" key="1">
    <citation type="journal article" date="2017" name="MBio">
        <title>Type VI secretion-mediated competition in the bee gut microbiome.</title>
        <authorList>
            <person name="Steele M.I."/>
            <person name="Kwong W.K."/>
            <person name="Powell J.E."/>
            <person name="Whiteley M."/>
            <person name="Moran N.A."/>
        </authorList>
    </citation>
    <scope>NUCLEOTIDE SEQUENCE [LARGE SCALE GENOMIC DNA]</scope>
    <source>
        <strain evidence="2 3">App2-2</strain>
    </source>
</reference>
<dbReference type="AlphaFoldDB" id="A0A2N9WUU3"/>
<name>A0A2N9WUU3_9NEIS</name>
<gene>
    <name evidence="2" type="ORF">BGI32_04095</name>
</gene>